<dbReference type="Pfam" id="PF10276">
    <property type="entry name" value="zf-CHCC"/>
    <property type="match status" value="1"/>
</dbReference>
<dbReference type="Proteomes" id="UP000242414">
    <property type="component" value="Unassembled WGS sequence"/>
</dbReference>
<protein>
    <recommendedName>
        <fullName evidence="1">Zinc finger CHCC-type domain-containing protein</fullName>
    </recommendedName>
</protein>
<dbReference type="GO" id="GO:0005739">
    <property type="term" value="C:mitochondrion"/>
    <property type="evidence" value="ECO:0007669"/>
    <property type="project" value="GOC"/>
</dbReference>
<dbReference type="EMBL" id="KV921885">
    <property type="protein sequence ID" value="ORE08691.1"/>
    <property type="molecule type" value="Genomic_DNA"/>
</dbReference>
<proteinExistence type="predicted"/>
<dbReference type="InterPro" id="IPR019401">
    <property type="entry name" value="Znf_CHCC"/>
</dbReference>
<sequence>MLRQPIQRITSSNLRNITLKSLTASYTTSLQPTAKSVAPTVEQAANRATTWSETQRAKADALKGPRFEQMDLSTQPNPMAAIELIAEEPIRFVNKRIAHCDGGGGPLGHPKVYINLDASGPQACGYCGIRFQKLDDHHH</sequence>
<name>A0A1X0R9T7_RHIZD</name>
<dbReference type="PANTHER" id="PTHR13156">
    <property type="entry name" value="NADH-UBIQUINONE OXIDOREDUCTASE 13 KD-A SUBUNIT"/>
    <property type="match status" value="1"/>
</dbReference>
<accession>A0A1X0R9T7</accession>
<organism evidence="2">
    <name type="scientific">Rhizopus microsporus var. microsporus</name>
    <dbReference type="NCBI Taxonomy" id="86635"/>
    <lineage>
        <taxon>Eukaryota</taxon>
        <taxon>Fungi</taxon>
        <taxon>Fungi incertae sedis</taxon>
        <taxon>Mucoromycota</taxon>
        <taxon>Mucoromycotina</taxon>
        <taxon>Mucoromycetes</taxon>
        <taxon>Mucorales</taxon>
        <taxon>Mucorineae</taxon>
        <taxon>Rhizopodaceae</taxon>
        <taxon>Rhizopus</taxon>
    </lineage>
</organism>
<dbReference type="VEuPathDB" id="FungiDB:BCV72DRAFT_84686"/>
<feature type="domain" description="Zinc finger CHCC-type" evidence="1">
    <location>
        <begin position="96"/>
        <end position="131"/>
    </location>
</feature>
<evidence type="ECO:0000259" key="1">
    <source>
        <dbReference type="Pfam" id="PF10276"/>
    </source>
</evidence>
<reference evidence="2" key="1">
    <citation type="journal article" date="2016" name="Proc. Natl. Acad. Sci. U.S.A.">
        <title>Lipid metabolic changes in an early divergent fungus govern the establishment of a mutualistic symbiosis with endobacteria.</title>
        <authorList>
            <person name="Lastovetsky O.A."/>
            <person name="Gaspar M.L."/>
            <person name="Mondo S.J."/>
            <person name="LaButti K.M."/>
            <person name="Sandor L."/>
            <person name="Grigoriev I.V."/>
            <person name="Henry S.A."/>
            <person name="Pawlowska T.E."/>
        </authorList>
    </citation>
    <scope>NUCLEOTIDE SEQUENCE [LARGE SCALE GENOMIC DNA]</scope>
    <source>
        <strain evidence="2">ATCC 52814</strain>
    </source>
</reference>
<dbReference type="PANTHER" id="PTHR13156:SF0">
    <property type="entry name" value="NADH DEHYDROGENASE [UBIQUINONE] IRON-SULFUR PROTEIN 6, MITOCHONDRIAL"/>
    <property type="match status" value="1"/>
</dbReference>
<dbReference type="OrthoDB" id="307899at2759"/>
<dbReference type="AlphaFoldDB" id="A0A1X0R9T7"/>
<evidence type="ECO:0000313" key="2">
    <source>
        <dbReference type="EMBL" id="ORE08691.1"/>
    </source>
</evidence>
<dbReference type="Gene3D" id="2.60.260.40">
    <property type="entry name" value="q5lls5 like domains"/>
    <property type="match status" value="1"/>
</dbReference>
<dbReference type="FunFam" id="2.60.260.40:FF:000003">
    <property type="entry name" value="NADH dehydrogenase [ubiquinone] iron-sulfur protein 6, mitochondrial"/>
    <property type="match status" value="1"/>
</dbReference>
<gene>
    <name evidence="2" type="ORF">BCV72DRAFT_84686</name>
</gene>
<dbReference type="GO" id="GO:0006120">
    <property type="term" value="P:mitochondrial electron transport, NADH to ubiquinone"/>
    <property type="evidence" value="ECO:0007669"/>
    <property type="project" value="TreeGrafter"/>
</dbReference>